<evidence type="ECO:0000313" key="3">
    <source>
        <dbReference type="Proteomes" id="UP000799770"/>
    </source>
</evidence>
<organism evidence="2 3">
    <name type="scientific">Lophiotrema nucula</name>
    <dbReference type="NCBI Taxonomy" id="690887"/>
    <lineage>
        <taxon>Eukaryota</taxon>
        <taxon>Fungi</taxon>
        <taxon>Dikarya</taxon>
        <taxon>Ascomycota</taxon>
        <taxon>Pezizomycotina</taxon>
        <taxon>Dothideomycetes</taxon>
        <taxon>Pleosporomycetidae</taxon>
        <taxon>Pleosporales</taxon>
        <taxon>Lophiotremataceae</taxon>
        <taxon>Lophiotrema</taxon>
    </lineage>
</organism>
<dbReference type="Gene3D" id="3.90.180.10">
    <property type="entry name" value="Medium-chain alcohol dehydrogenases, catalytic domain"/>
    <property type="match status" value="1"/>
</dbReference>
<dbReference type="SMART" id="SM00829">
    <property type="entry name" value="PKS_ER"/>
    <property type="match status" value="1"/>
</dbReference>
<dbReference type="InterPro" id="IPR011032">
    <property type="entry name" value="GroES-like_sf"/>
</dbReference>
<protein>
    <recommendedName>
        <fullName evidence="1">Enoyl reductase (ER) domain-containing protein</fullName>
    </recommendedName>
</protein>
<dbReference type="CDD" id="cd08267">
    <property type="entry name" value="MDR1"/>
    <property type="match status" value="1"/>
</dbReference>
<dbReference type="Proteomes" id="UP000799770">
    <property type="component" value="Unassembled WGS sequence"/>
</dbReference>
<evidence type="ECO:0000313" key="2">
    <source>
        <dbReference type="EMBL" id="KAF2117011.1"/>
    </source>
</evidence>
<dbReference type="SUPFAM" id="SSF51735">
    <property type="entry name" value="NAD(P)-binding Rossmann-fold domains"/>
    <property type="match status" value="1"/>
</dbReference>
<reference evidence="2" key="1">
    <citation type="journal article" date="2020" name="Stud. Mycol.">
        <title>101 Dothideomycetes genomes: a test case for predicting lifestyles and emergence of pathogens.</title>
        <authorList>
            <person name="Haridas S."/>
            <person name="Albert R."/>
            <person name="Binder M."/>
            <person name="Bloem J."/>
            <person name="Labutti K."/>
            <person name="Salamov A."/>
            <person name="Andreopoulos B."/>
            <person name="Baker S."/>
            <person name="Barry K."/>
            <person name="Bills G."/>
            <person name="Bluhm B."/>
            <person name="Cannon C."/>
            <person name="Castanera R."/>
            <person name="Culley D."/>
            <person name="Daum C."/>
            <person name="Ezra D."/>
            <person name="Gonzalez J."/>
            <person name="Henrissat B."/>
            <person name="Kuo A."/>
            <person name="Liang C."/>
            <person name="Lipzen A."/>
            <person name="Lutzoni F."/>
            <person name="Magnuson J."/>
            <person name="Mondo S."/>
            <person name="Nolan M."/>
            <person name="Ohm R."/>
            <person name="Pangilinan J."/>
            <person name="Park H.-J."/>
            <person name="Ramirez L."/>
            <person name="Alfaro M."/>
            <person name="Sun H."/>
            <person name="Tritt A."/>
            <person name="Yoshinaga Y."/>
            <person name="Zwiers L.-H."/>
            <person name="Turgeon B."/>
            <person name="Goodwin S."/>
            <person name="Spatafora J."/>
            <person name="Crous P."/>
            <person name="Grigoriev I."/>
        </authorList>
    </citation>
    <scope>NUCLEOTIDE SEQUENCE</scope>
    <source>
        <strain evidence="2">CBS 627.86</strain>
    </source>
</reference>
<accession>A0A6A5ZF10</accession>
<dbReference type="PANTHER" id="PTHR11695:SF294">
    <property type="entry name" value="RETICULON-4-INTERACTING PROTEIN 1, MITOCHONDRIAL"/>
    <property type="match status" value="1"/>
</dbReference>
<gene>
    <name evidence="2" type="ORF">BDV96DRAFT_611614</name>
</gene>
<dbReference type="GO" id="GO:0005739">
    <property type="term" value="C:mitochondrion"/>
    <property type="evidence" value="ECO:0007669"/>
    <property type="project" value="TreeGrafter"/>
</dbReference>
<dbReference type="Gene3D" id="3.40.50.720">
    <property type="entry name" value="NAD(P)-binding Rossmann-like Domain"/>
    <property type="match status" value="1"/>
</dbReference>
<dbReference type="Pfam" id="PF13602">
    <property type="entry name" value="ADH_zinc_N_2"/>
    <property type="match status" value="1"/>
</dbReference>
<dbReference type="AlphaFoldDB" id="A0A6A5ZF10"/>
<dbReference type="PANTHER" id="PTHR11695">
    <property type="entry name" value="ALCOHOL DEHYDROGENASE RELATED"/>
    <property type="match status" value="1"/>
</dbReference>
<sequence length="334" mass="35301">MKAWQFSSAVGGVEHNLFRPASGAPKPKPSDNEILVEVYSMALNPADYKVPELGMVSKLVVPSPSIPGMDFCGKVVELGAKVDWASVGETVFGSMISKIGQGSLGQYVAINKENCAVLPEGVAIDDAAGIGCVGLTAYQSIQPYVKDGDKVFINGGSGGTGVWSIQIAKTLGCHVTTSCSTANVDLCKHLGADEVLDYKSVDLVQSLKEKGQVFSLVVDNVGSPSNLYQASHNFLKPQGRFVQVGMGLGFGAARQLASSLLIPGFLGGGKRPYSVTLVKTRSDELSKLGTWVKEGKVKAITDSSFEYDEAPKAFEKLKTGRAKGKIVIHVSNPK</sequence>
<dbReference type="Pfam" id="PF08240">
    <property type="entry name" value="ADH_N"/>
    <property type="match status" value="1"/>
</dbReference>
<dbReference type="GO" id="GO:0016491">
    <property type="term" value="F:oxidoreductase activity"/>
    <property type="evidence" value="ECO:0007669"/>
    <property type="project" value="InterPro"/>
</dbReference>
<feature type="domain" description="Enoyl reductase (ER)" evidence="1">
    <location>
        <begin position="12"/>
        <end position="328"/>
    </location>
</feature>
<dbReference type="InterPro" id="IPR020843">
    <property type="entry name" value="ER"/>
</dbReference>
<dbReference type="OrthoDB" id="201656at2759"/>
<dbReference type="EMBL" id="ML977319">
    <property type="protein sequence ID" value="KAF2117011.1"/>
    <property type="molecule type" value="Genomic_DNA"/>
</dbReference>
<dbReference type="InterPro" id="IPR013154">
    <property type="entry name" value="ADH-like_N"/>
</dbReference>
<dbReference type="InterPro" id="IPR050700">
    <property type="entry name" value="YIM1/Zinc_Alcohol_DH_Fams"/>
</dbReference>
<keyword evidence="3" id="KW-1185">Reference proteome</keyword>
<dbReference type="SUPFAM" id="SSF50129">
    <property type="entry name" value="GroES-like"/>
    <property type="match status" value="1"/>
</dbReference>
<proteinExistence type="predicted"/>
<dbReference type="InterPro" id="IPR036291">
    <property type="entry name" value="NAD(P)-bd_dom_sf"/>
</dbReference>
<evidence type="ECO:0000259" key="1">
    <source>
        <dbReference type="SMART" id="SM00829"/>
    </source>
</evidence>
<name>A0A6A5ZF10_9PLEO</name>